<evidence type="ECO:0000313" key="4">
    <source>
        <dbReference type="Proteomes" id="UP000555728"/>
    </source>
</evidence>
<feature type="region of interest" description="Disordered" evidence="1">
    <location>
        <begin position="133"/>
        <end position="154"/>
    </location>
</feature>
<evidence type="ECO:0000256" key="1">
    <source>
        <dbReference type="SAM" id="MobiDB-lite"/>
    </source>
</evidence>
<dbReference type="GO" id="GO:0009055">
    <property type="term" value="F:electron transfer activity"/>
    <property type="evidence" value="ECO:0007669"/>
    <property type="project" value="InterPro"/>
</dbReference>
<organism evidence="3 4">
    <name type="scientific">Roseospira goensis</name>
    <dbReference type="NCBI Taxonomy" id="391922"/>
    <lineage>
        <taxon>Bacteria</taxon>
        <taxon>Pseudomonadati</taxon>
        <taxon>Pseudomonadota</taxon>
        <taxon>Alphaproteobacteria</taxon>
        <taxon>Rhodospirillales</taxon>
        <taxon>Rhodospirillaceae</taxon>
        <taxon>Roseospira</taxon>
    </lineage>
</organism>
<comment type="caution">
    <text evidence="3">The sequence shown here is derived from an EMBL/GenBank/DDBJ whole genome shotgun (WGS) entry which is preliminary data.</text>
</comment>
<keyword evidence="2" id="KW-0732">Signal</keyword>
<dbReference type="EMBL" id="JACIGI010000030">
    <property type="protein sequence ID" value="MBB4287197.1"/>
    <property type="molecule type" value="Genomic_DNA"/>
</dbReference>
<sequence>MRLRGAAGLAAWGVVAATLAATGAATLAPAAAQDSTAHGGADGGADGGAYGGLPEGEGRVLVYNMCNACHSLDMVTQQHMTRTRWDRTLEWMQVEQGMPDLTPEDETIVLDYLSEHFGPGKAVEGVPGGGGFGGFGGFGGTRPFSPQAPPAPGG</sequence>
<dbReference type="GO" id="GO:0020037">
    <property type="term" value="F:heme binding"/>
    <property type="evidence" value="ECO:0007669"/>
    <property type="project" value="InterPro"/>
</dbReference>
<dbReference type="AlphaFoldDB" id="A0A7W6S1V0"/>
<dbReference type="SUPFAM" id="SSF46626">
    <property type="entry name" value="Cytochrome c"/>
    <property type="match status" value="1"/>
</dbReference>
<dbReference type="Gene3D" id="1.10.760.10">
    <property type="entry name" value="Cytochrome c-like domain"/>
    <property type="match status" value="1"/>
</dbReference>
<protein>
    <submittedName>
        <fullName evidence="3">Cytochrome c5</fullName>
    </submittedName>
</protein>
<dbReference type="Proteomes" id="UP000555728">
    <property type="component" value="Unassembled WGS sequence"/>
</dbReference>
<dbReference type="RefSeq" id="WP_184436699.1">
    <property type="nucleotide sequence ID" value="NZ_JACIGI010000030.1"/>
</dbReference>
<keyword evidence="4" id="KW-1185">Reference proteome</keyword>
<reference evidence="3 4" key="1">
    <citation type="submission" date="2020-08" db="EMBL/GenBank/DDBJ databases">
        <title>Genome sequencing of Purple Non-Sulfur Bacteria from various extreme environments.</title>
        <authorList>
            <person name="Mayer M."/>
        </authorList>
    </citation>
    <scope>NUCLEOTIDE SEQUENCE [LARGE SCALE GENOMIC DNA]</scope>
    <source>
        <strain evidence="3 4">JA135</strain>
    </source>
</reference>
<accession>A0A7W6S1V0</accession>
<feature type="signal peptide" evidence="2">
    <location>
        <begin position="1"/>
        <end position="20"/>
    </location>
</feature>
<evidence type="ECO:0000313" key="3">
    <source>
        <dbReference type="EMBL" id="MBB4287197.1"/>
    </source>
</evidence>
<proteinExistence type="predicted"/>
<dbReference type="InterPro" id="IPR036909">
    <property type="entry name" value="Cyt_c-like_dom_sf"/>
</dbReference>
<evidence type="ECO:0000256" key="2">
    <source>
        <dbReference type="SAM" id="SignalP"/>
    </source>
</evidence>
<feature type="chain" id="PRO_5031551991" evidence="2">
    <location>
        <begin position="21"/>
        <end position="154"/>
    </location>
</feature>
<gene>
    <name evidence="3" type="ORF">GGD88_002941</name>
</gene>
<name>A0A7W6S1V0_9PROT</name>